<evidence type="ECO:0000256" key="1">
    <source>
        <dbReference type="SAM" id="MobiDB-lite"/>
    </source>
</evidence>
<dbReference type="GO" id="GO:0008237">
    <property type="term" value="F:metallopeptidase activity"/>
    <property type="evidence" value="ECO:0007669"/>
    <property type="project" value="UniProtKB-KW"/>
</dbReference>
<feature type="transmembrane region" description="Helical" evidence="2">
    <location>
        <begin position="118"/>
        <end position="136"/>
    </location>
</feature>
<keyword evidence="4" id="KW-0482">Metalloprotease</keyword>
<feature type="transmembrane region" description="Helical" evidence="2">
    <location>
        <begin position="84"/>
        <end position="106"/>
    </location>
</feature>
<dbReference type="EMBL" id="SOFG01000011">
    <property type="protein sequence ID" value="TFB87504.1"/>
    <property type="molecule type" value="Genomic_DNA"/>
</dbReference>
<evidence type="ECO:0000259" key="3">
    <source>
        <dbReference type="Pfam" id="PF02517"/>
    </source>
</evidence>
<keyword evidence="2" id="KW-1133">Transmembrane helix</keyword>
<protein>
    <submittedName>
        <fullName evidence="4">CPBP family intramembrane metalloprotease</fullName>
    </submittedName>
</protein>
<feature type="region of interest" description="Disordered" evidence="1">
    <location>
        <begin position="265"/>
        <end position="290"/>
    </location>
</feature>
<evidence type="ECO:0000256" key="2">
    <source>
        <dbReference type="SAM" id="Phobius"/>
    </source>
</evidence>
<feature type="transmembrane region" description="Helical" evidence="2">
    <location>
        <begin position="156"/>
        <end position="175"/>
    </location>
</feature>
<reference evidence="4 5" key="1">
    <citation type="submission" date="2019-03" db="EMBL/GenBank/DDBJ databases">
        <title>Genomics of glacier-inhabiting Cryobacterium strains.</title>
        <authorList>
            <person name="Liu Q."/>
            <person name="Xin Y.-H."/>
        </authorList>
    </citation>
    <scope>NUCLEOTIDE SEQUENCE [LARGE SCALE GENOMIC DNA]</scope>
    <source>
        <strain evidence="4 5">MDB2-B</strain>
    </source>
</reference>
<feature type="transmembrane region" description="Helical" evidence="2">
    <location>
        <begin position="181"/>
        <end position="203"/>
    </location>
</feature>
<feature type="transmembrane region" description="Helical" evidence="2">
    <location>
        <begin position="235"/>
        <end position="256"/>
    </location>
</feature>
<feature type="transmembrane region" description="Helical" evidence="2">
    <location>
        <begin position="210"/>
        <end position="229"/>
    </location>
</feature>
<keyword evidence="2" id="KW-0472">Membrane</keyword>
<dbReference type="RefSeq" id="WP_134534658.1">
    <property type="nucleotide sequence ID" value="NZ_SOFG01000011.1"/>
</dbReference>
<keyword evidence="4" id="KW-0645">Protease</keyword>
<keyword evidence="4" id="KW-0378">Hydrolase</keyword>
<evidence type="ECO:0000313" key="4">
    <source>
        <dbReference type="EMBL" id="TFB87504.1"/>
    </source>
</evidence>
<dbReference type="Pfam" id="PF02517">
    <property type="entry name" value="Rce1-like"/>
    <property type="match status" value="1"/>
</dbReference>
<dbReference type="InterPro" id="IPR003675">
    <property type="entry name" value="Rce1/LyrA-like_dom"/>
</dbReference>
<accession>A0ABY2ID33</accession>
<feature type="domain" description="CAAX prenyl protease 2/Lysostaphin resistance protein A-like" evidence="3">
    <location>
        <begin position="123"/>
        <end position="222"/>
    </location>
</feature>
<feature type="transmembrane region" description="Helical" evidence="2">
    <location>
        <begin position="20"/>
        <end position="39"/>
    </location>
</feature>
<sequence length="290" mass="31062">MTYVLLPSSEVKCMRNRRIVLVLVTFLVSSAVASPLLSLLQVTTGADPEVLRFPTFATAVGAAVVWLIWRKTFTFPPQPVRSEFLAVVLSVFLAAMTAAVLFALNATEGDLWPPLDSSSVPISLAVILFLQLLGAVGEEVGWRGVVQPLLENRFSVVWSGIFTGLLFGLGHFYVLFAAGPIVYLTFAVAAIGLSVTLAVLTAGRSLTSRVLVASFFHWLVNSAMLVFFSGGDESLLWTINTAIATVVVAIAAVLLLRRVGQRNTAKNSSVGEPRGTATEPAPTFRVEPTP</sequence>
<gene>
    <name evidence="4" type="ORF">E3O44_10435</name>
</gene>
<name>A0ABY2ID33_9MICO</name>
<keyword evidence="5" id="KW-1185">Reference proteome</keyword>
<evidence type="ECO:0000313" key="5">
    <source>
        <dbReference type="Proteomes" id="UP000297608"/>
    </source>
</evidence>
<organism evidence="4 5">
    <name type="scientific">Cryobacterium algoricola</name>
    <dbReference type="NCBI Taxonomy" id="1259183"/>
    <lineage>
        <taxon>Bacteria</taxon>
        <taxon>Bacillati</taxon>
        <taxon>Actinomycetota</taxon>
        <taxon>Actinomycetes</taxon>
        <taxon>Micrococcales</taxon>
        <taxon>Microbacteriaceae</taxon>
        <taxon>Cryobacterium</taxon>
    </lineage>
</organism>
<feature type="transmembrane region" description="Helical" evidence="2">
    <location>
        <begin position="51"/>
        <end position="69"/>
    </location>
</feature>
<comment type="caution">
    <text evidence="4">The sequence shown here is derived from an EMBL/GenBank/DDBJ whole genome shotgun (WGS) entry which is preliminary data.</text>
</comment>
<proteinExistence type="predicted"/>
<dbReference type="Proteomes" id="UP000297608">
    <property type="component" value="Unassembled WGS sequence"/>
</dbReference>
<keyword evidence="2" id="KW-0812">Transmembrane</keyword>